<keyword evidence="3" id="KW-1185">Reference proteome</keyword>
<gene>
    <name evidence="2" type="ORF">WJX73_003861</name>
</gene>
<dbReference type="EMBL" id="JALJOQ010000294">
    <property type="protein sequence ID" value="KAK9785682.1"/>
    <property type="molecule type" value="Genomic_DNA"/>
</dbReference>
<accession>A0AAW1NLP8</accession>
<dbReference type="Proteomes" id="UP001465755">
    <property type="component" value="Unassembled WGS sequence"/>
</dbReference>
<feature type="compositionally biased region" description="Basic and acidic residues" evidence="1">
    <location>
        <begin position="1"/>
        <end position="19"/>
    </location>
</feature>
<feature type="compositionally biased region" description="Basic and acidic residues" evidence="1">
    <location>
        <begin position="27"/>
        <end position="41"/>
    </location>
</feature>
<feature type="compositionally biased region" description="Basic and acidic residues" evidence="1">
    <location>
        <begin position="109"/>
        <end position="123"/>
    </location>
</feature>
<feature type="compositionally biased region" description="Basic and acidic residues" evidence="1">
    <location>
        <begin position="52"/>
        <end position="83"/>
    </location>
</feature>
<feature type="compositionally biased region" description="Basic and acidic residues" evidence="1">
    <location>
        <begin position="195"/>
        <end position="212"/>
    </location>
</feature>
<name>A0AAW1NLP8_9CHLO</name>
<protein>
    <recommendedName>
        <fullName evidence="4">Late embryogenesis abundant protein</fullName>
    </recommendedName>
</protein>
<dbReference type="AlphaFoldDB" id="A0AAW1NLP8"/>
<evidence type="ECO:0000313" key="2">
    <source>
        <dbReference type="EMBL" id="KAK9785682.1"/>
    </source>
</evidence>
<feature type="compositionally biased region" description="Polar residues" evidence="1">
    <location>
        <begin position="178"/>
        <end position="190"/>
    </location>
</feature>
<feature type="region of interest" description="Disordered" evidence="1">
    <location>
        <begin position="1"/>
        <end position="83"/>
    </location>
</feature>
<feature type="compositionally biased region" description="Polar residues" evidence="1">
    <location>
        <begin position="42"/>
        <end position="51"/>
    </location>
</feature>
<evidence type="ECO:0000313" key="3">
    <source>
        <dbReference type="Proteomes" id="UP001465755"/>
    </source>
</evidence>
<evidence type="ECO:0000256" key="1">
    <source>
        <dbReference type="SAM" id="MobiDB-lite"/>
    </source>
</evidence>
<feature type="region of interest" description="Disordered" evidence="1">
    <location>
        <begin position="103"/>
        <end position="278"/>
    </location>
</feature>
<reference evidence="2 3" key="1">
    <citation type="journal article" date="2024" name="Nat. Commun.">
        <title>Phylogenomics reveals the evolutionary origins of lichenization in chlorophyte algae.</title>
        <authorList>
            <person name="Puginier C."/>
            <person name="Libourel C."/>
            <person name="Otte J."/>
            <person name="Skaloud P."/>
            <person name="Haon M."/>
            <person name="Grisel S."/>
            <person name="Petersen M."/>
            <person name="Berrin J.G."/>
            <person name="Delaux P.M."/>
            <person name="Dal Grande F."/>
            <person name="Keller J."/>
        </authorList>
    </citation>
    <scope>NUCLEOTIDE SEQUENCE [LARGE SCALE GENOMIC DNA]</scope>
    <source>
        <strain evidence="2 3">SAG 2036</strain>
    </source>
</reference>
<comment type="caution">
    <text evidence="2">The sequence shown here is derived from an EMBL/GenBank/DDBJ whole genome shotgun (WGS) entry which is preliminary data.</text>
</comment>
<proteinExistence type="predicted"/>
<evidence type="ECO:0008006" key="4">
    <source>
        <dbReference type="Google" id="ProtNLM"/>
    </source>
</evidence>
<organism evidence="2 3">
    <name type="scientific">Symbiochloris irregularis</name>
    <dbReference type="NCBI Taxonomy" id="706552"/>
    <lineage>
        <taxon>Eukaryota</taxon>
        <taxon>Viridiplantae</taxon>
        <taxon>Chlorophyta</taxon>
        <taxon>core chlorophytes</taxon>
        <taxon>Trebouxiophyceae</taxon>
        <taxon>Trebouxiales</taxon>
        <taxon>Trebouxiaceae</taxon>
        <taxon>Symbiochloris</taxon>
    </lineage>
</organism>
<sequence length="278" mass="29095">MSSRDTGSELGHKADKAGKEIQSGAHDAADKAKDVGSKAQDKASSALNQAENKTDRAAKDVKKEAKKGRQGDGELSKKDKENLKKVGAAVAVGAALIFGGVKVYRSKNHKEEPNKARAEEKAHGIAGWFGKKADETGHKLDGNDGKEKAENVADKVVASVKGAADTTKSGLDDAAKNVSGSTKGARNKVSNVGGKIEDKGLKASRDSDKAVREAYFNAADRADRVGSSGSAKAKHGKEKSGNLFDKIGGWFEDRKDDASHAAGSAKKQVQDVGNKAKK</sequence>
<feature type="compositionally biased region" description="Basic and acidic residues" evidence="1">
    <location>
        <begin position="131"/>
        <end position="153"/>
    </location>
</feature>